<dbReference type="STRING" id="1661398.A0A482WC72"/>
<proteinExistence type="predicted"/>
<name>A0A482WC72_ASBVE</name>
<organism evidence="1 2">
    <name type="scientific">Asbolus verrucosus</name>
    <name type="common">Desert ironclad beetle</name>
    <dbReference type="NCBI Taxonomy" id="1661398"/>
    <lineage>
        <taxon>Eukaryota</taxon>
        <taxon>Metazoa</taxon>
        <taxon>Ecdysozoa</taxon>
        <taxon>Arthropoda</taxon>
        <taxon>Hexapoda</taxon>
        <taxon>Insecta</taxon>
        <taxon>Pterygota</taxon>
        <taxon>Neoptera</taxon>
        <taxon>Endopterygota</taxon>
        <taxon>Coleoptera</taxon>
        <taxon>Polyphaga</taxon>
        <taxon>Cucujiformia</taxon>
        <taxon>Tenebrionidae</taxon>
        <taxon>Pimeliinae</taxon>
        <taxon>Asbolus</taxon>
    </lineage>
</organism>
<accession>A0A482WC72</accession>
<gene>
    <name evidence="1" type="ORF">BDFB_004834</name>
</gene>
<dbReference type="EMBL" id="QDEB01004511">
    <property type="protein sequence ID" value="RZC42842.1"/>
    <property type="molecule type" value="Genomic_DNA"/>
</dbReference>
<reference evidence="1 2" key="1">
    <citation type="submission" date="2017-03" db="EMBL/GenBank/DDBJ databases">
        <title>Genome of the blue death feigning beetle - Asbolus verrucosus.</title>
        <authorList>
            <person name="Rider S.D."/>
        </authorList>
    </citation>
    <scope>NUCLEOTIDE SEQUENCE [LARGE SCALE GENOMIC DNA]</scope>
    <source>
        <strain evidence="1">Butters</strain>
        <tissue evidence="1">Head and leg muscle</tissue>
    </source>
</reference>
<evidence type="ECO:0000313" key="2">
    <source>
        <dbReference type="Proteomes" id="UP000292052"/>
    </source>
</evidence>
<dbReference type="Proteomes" id="UP000292052">
    <property type="component" value="Unassembled WGS sequence"/>
</dbReference>
<keyword evidence="2" id="KW-1185">Reference proteome</keyword>
<dbReference type="OrthoDB" id="10046852at2759"/>
<dbReference type="AlphaFoldDB" id="A0A482WC72"/>
<evidence type="ECO:0000313" key="1">
    <source>
        <dbReference type="EMBL" id="RZC42842.1"/>
    </source>
</evidence>
<feature type="non-terminal residue" evidence="1">
    <location>
        <position position="146"/>
    </location>
</feature>
<comment type="caution">
    <text evidence="1">The sequence shown here is derived from an EMBL/GenBank/DDBJ whole genome shotgun (WGS) entry which is preliminary data.</text>
</comment>
<protein>
    <submittedName>
        <fullName evidence="1">Sushi, nidogen and EGF-like domain-containing protein 1</fullName>
    </submittedName>
</protein>
<sequence length="146" mass="16904">MDQTKQGCRIQNKACSCGFGCISEYRYDTMAECQSALREQTFATRIHVYTVVLAYRYRNVQNTNVDVKELDILVFDVTEINGQWSYSLQDCMGEFRNEFPHVVIVHKQLQQCADHAVKLFREIGSVKRKEGGGRPKKRTKEEKTSK</sequence>